<dbReference type="PANTHER" id="PTHR30055:SF226">
    <property type="entry name" value="HTH-TYPE TRANSCRIPTIONAL REGULATOR PKSA"/>
    <property type="match status" value="1"/>
</dbReference>
<feature type="region of interest" description="Disordered" evidence="3">
    <location>
        <begin position="21"/>
        <end position="51"/>
    </location>
</feature>
<proteinExistence type="predicted"/>
<dbReference type="Pfam" id="PF00440">
    <property type="entry name" value="TetR_N"/>
    <property type="match status" value="1"/>
</dbReference>
<dbReference type="PROSITE" id="PS50977">
    <property type="entry name" value="HTH_TETR_2"/>
    <property type="match status" value="1"/>
</dbReference>
<dbReference type="EMBL" id="BOON01000027">
    <property type="protein sequence ID" value="GII23320.1"/>
    <property type="molecule type" value="Genomic_DNA"/>
</dbReference>
<dbReference type="Gene3D" id="1.10.357.10">
    <property type="entry name" value="Tetracycline Repressor, domain 2"/>
    <property type="match status" value="1"/>
</dbReference>
<dbReference type="InterPro" id="IPR001647">
    <property type="entry name" value="HTH_TetR"/>
</dbReference>
<accession>A0A8J3TA10</accession>
<dbReference type="InterPro" id="IPR036271">
    <property type="entry name" value="Tet_transcr_reg_TetR-rel_C_sf"/>
</dbReference>
<evidence type="ECO:0000313" key="6">
    <source>
        <dbReference type="Proteomes" id="UP000599074"/>
    </source>
</evidence>
<dbReference type="Proteomes" id="UP000599074">
    <property type="component" value="Unassembled WGS sequence"/>
</dbReference>
<dbReference type="Pfam" id="PF19344">
    <property type="entry name" value="TetR_C_32"/>
    <property type="match status" value="1"/>
</dbReference>
<dbReference type="GO" id="GO:0003700">
    <property type="term" value="F:DNA-binding transcription factor activity"/>
    <property type="evidence" value="ECO:0007669"/>
    <property type="project" value="TreeGrafter"/>
</dbReference>
<protein>
    <submittedName>
        <fullName evidence="5">TetR family transcriptional regulator</fullName>
    </submittedName>
</protein>
<dbReference type="SUPFAM" id="SSF46689">
    <property type="entry name" value="Homeodomain-like"/>
    <property type="match status" value="1"/>
</dbReference>
<dbReference type="InterPro" id="IPR045823">
    <property type="entry name" value="TetR_C_32"/>
</dbReference>
<evidence type="ECO:0000256" key="3">
    <source>
        <dbReference type="SAM" id="MobiDB-lite"/>
    </source>
</evidence>
<evidence type="ECO:0000259" key="4">
    <source>
        <dbReference type="PROSITE" id="PS50977"/>
    </source>
</evidence>
<sequence length="244" mass="26501">MSVPAVLGTLGIMKAEAVRRSSQDKIAKPRDRRASKAERDRRDSRWDEHRRARRQQLVDATLAAVAKHGAGVGMDEIAAEAGTSKTVVYRHFADRAELYIAVCNRVAAQLLPKLRAAIESSDRPRDMVAAAIEAYLAFLEADPELYRFVVHPQTLDRPAGSDPLSSLSDLVGEQAAAVVAVALRQAGRDTAAAAPWGHGVVGLVRSAADWWLRAERPMLRSELASHLTDLAWAGLSGVAPQEEK</sequence>
<dbReference type="PANTHER" id="PTHR30055">
    <property type="entry name" value="HTH-TYPE TRANSCRIPTIONAL REGULATOR RUTR"/>
    <property type="match status" value="1"/>
</dbReference>
<name>A0A8J3TA10_9ACTN</name>
<feature type="domain" description="HTH tetR-type" evidence="4">
    <location>
        <begin position="51"/>
        <end position="110"/>
    </location>
</feature>
<evidence type="ECO:0000313" key="5">
    <source>
        <dbReference type="EMBL" id="GII23320.1"/>
    </source>
</evidence>
<dbReference type="InterPro" id="IPR050109">
    <property type="entry name" value="HTH-type_TetR-like_transc_reg"/>
</dbReference>
<dbReference type="SUPFAM" id="SSF48498">
    <property type="entry name" value="Tetracyclin repressor-like, C-terminal domain"/>
    <property type="match status" value="1"/>
</dbReference>
<gene>
    <name evidence="5" type="ORF">Pme01_29170</name>
</gene>
<dbReference type="GO" id="GO:0000976">
    <property type="term" value="F:transcription cis-regulatory region binding"/>
    <property type="evidence" value="ECO:0007669"/>
    <property type="project" value="TreeGrafter"/>
</dbReference>
<feature type="compositionally biased region" description="Basic and acidic residues" evidence="3">
    <location>
        <begin position="21"/>
        <end position="50"/>
    </location>
</feature>
<organism evidence="5 6">
    <name type="scientific">Planosporangium mesophilum</name>
    <dbReference type="NCBI Taxonomy" id="689768"/>
    <lineage>
        <taxon>Bacteria</taxon>
        <taxon>Bacillati</taxon>
        <taxon>Actinomycetota</taxon>
        <taxon>Actinomycetes</taxon>
        <taxon>Micromonosporales</taxon>
        <taxon>Micromonosporaceae</taxon>
        <taxon>Planosporangium</taxon>
    </lineage>
</organism>
<comment type="caution">
    <text evidence="5">The sequence shown here is derived from an EMBL/GenBank/DDBJ whole genome shotgun (WGS) entry which is preliminary data.</text>
</comment>
<dbReference type="InterPro" id="IPR009057">
    <property type="entry name" value="Homeodomain-like_sf"/>
</dbReference>
<dbReference type="AlphaFoldDB" id="A0A8J3TA10"/>
<feature type="DNA-binding region" description="H-T-H motif" evidence="2">
    <location>
        <begin position="73"/>
        <end position="92"/>
    </location>
</feature>
<evidence type="ECO:0000256" key="1">
    <source>
        <dbReference type="ARBA" id="ARBA00023125"/>
    </source>
</evidence>
<keyword evidence="6" id="KW-1185">Reference proteome</keyword>
<reference evidence="5" key="1">
    <citation type="submission" date="2021-01" db="EMBL/GenBank/DDBJ databases">
        <title>Whole genome shotgun sequence of Planosporangium mesophilum NBRC 109066.</title>
        <authorList>
            <person name="Komaki H."/>
            <person name="Tamura T."/>
        </authorList>
    </citation>
    <scope>NUCLEOTIDE SEQUENCE</scope>
    <source>
        <strain evidence="5">NBRC 109066</strain>
    </source>
</reference>
<evidence type="ECO:0000256" key="2">
    <source>
        <dbReference type="PROSITE-ProRule" id="PRU00335"/>
    </source>
</evidence>
<dbReference type="PRINTS" id="PR00455">
    <property type="entry name" value="HTHTETR"/>
</dbReference>
<keyword evidence="1 2" id="KW-0238">DNA-binding</keyword>